<dbReference type="SUPFAM" id="SSF50729">
    <property type="entry name" value="PH domain-like"/>
    <property type="match status" value="1"/>
</dbReference>
<dbReference type="Proteomes" id="UP001044222">
    <property type="component" value="Unassembled WGS sequence"/>
</dbReference>
<evidence type="ECO:0000256" key="11">
    <source>
        <dbReference type="SAM" id="Coils"/>
    </source>
</evidence>
<feature type="compositionally biased region" description="Polar residues" evidence="12">
    <location>
        <begin position="140"/>
        <end position="151"/>
    </location>
</feature>
<feature type="region of interest" description="Disordered" evidence="12">
    <location>
        <begin position="317"/>
        <end position="361"/>
    </location>
</feature>
<evidence type="ECO:0000256" key="2">
    <source>
        <dbReference type="ARBA" id="ARBA00004188"/>
    </source>
</evidence>
<keyword evidence="6" id="KW-0963">Cytoplasm</keyword>
<organism evidence="14 15">
    <name type="scientific">Anguilla anguilla</name>
    <name type="common">European freshwater eel</name>
    <name type="synonym">Muraena anguilla</name>
    <dbReference type="NCBI Taxonomy" id="7936"/>
    <lineage>
        <taxon>Eukaryota</taxon>
        <taxon>Metazoa</taxon>
        <taxon>Chordata</taxon>
        <taxon>Craniata</taxon>
        <taxon>Vertebrata</taxon>
        <taxon>Euteleostomi</taxon>
        <taxon>Actinopterygii</taxon>
        <taxon>Neopterygii</taxon>
        <taxon>Teleostei</taxon>
        <taxon>Anguilliformes</taxon>
        <taxon>Anguillidae</taxon>
        <taxon>Anguilla</taxon>
    </lineage>
</organism>
<dbReference type="GO" id="GO:0002102">
    <property type="term" value="C:podosome"/>
    <property type="evidence" value="ECO:0007669"/>
    <property type="project" value="UniProtKB-SubCell"/>
</dbReference>
<evidence type="ECO:0000256" key="4">
    <source>
        <dbReference type="ARBA" id="ARBA00004496"/>
    </source>
</evidence>
<dbReference type="InterPro" id="IPR011993">
    <property type="entry name" value="PH-like_dom_sf"/>
</dbReference>
<dbReference type="CDD" id="cd13306">
    <property type="entry name" value="PH1_AFAP"/>
    <property type="match status" value="1"/>
</dbReference>
<dbReference type="PANTHER" id="PTHR14338">
    <property type="entry name" value="ACTIN FILAMENT-ASSOCIATED PROTEIN 1 FAMILY MEMBER"/>
    <property type="match status" value="1"/>
</dbReference>
<dbReference type="SMART" id="SM00233">
    <property type="entry name" value="PH"/>
    <property type="match status" value="1"/>
</dbReference>
<dbReference type="GO" id="GO:0005829">
    <property type="term" value="C:cytosol"/>
    <property type="evidence" value="ECO:0007669"/>
    <property type="project" value="TreeGrafter"/>
</dbReference>
<feature type="region of interest" description="Disordered" evidence="12">
    <location>
        <begin position="633"/>
        <end position="659"/>
    </location>
</feature>
<evidence type="ECO:0000259" key="13">
    <source>
        <dbReference type="PROSITE" id="PS50003"/>
    </source>
</evidence>
<sequence>METSSVNSMEHLVTELNVLLKLLDHETLSSATEEKKSAVRSLLKQLQPSVNGTDYMYMNTSVYRNGTSFVESLFEEFDCDLRSYKDSVEEQKASGEEEVPQTPPPKSSPADTPPPLPTTPPPEDYYEEAVPLGPGKMPQYITTRSNSSPPNSIEDGYYEDAENTYPTTRINGQRKNSYNDSDALSSSYESYDEEEDEGKAPRLTHQWPSEENSMGLAKDCRICAFLLRKKRFGQWAKQLTVIRQNRLQCYKSSKDRRPSTDVQLSLCSVAYAPKDGRRKKHELRFSLPGGETLVLAVQSKEQAEGWLRVIREASGQIHGSNGLDTPTSPVIQQKTDPDKVKSSVRPPRGRGPPQRVPGRAGEPELEGALVLCSEGVSVPPPGQGRPAHPPQRRGPAGLRGRPGTGPQTPLRLPHHAGGNVVTVLEASCSEEMGRWLGVLLAETGCAADPESLHYDYVDVDTIANIRDAARHSFLWATSSAEGRTYDEVPYESVQVRRGAGAEPNAPVRRRSSFSSRDTEKLQPQGSVKRHGSNANLYGKYGKTRAEEDARRYLQEKEELERERDGVRNALLLLRKERREAKEELKSSAAGKHTALEERVSRLEESCKEKEAQRVELELKLSVVKENLRKSLAGGALGAPDESRPASKVKGGKGDGHYGDTLLPVNCASELRKRPLSIYASTKGNVLQKTKEWESKKGT</sequence>
<dbReference type="EMBL" id="JAFIRN010000003">
    <property type="protein sequence ID" value="KAG5853484.1"/>
    <property type="molecule type" value="Genomic_DNA"/>
</dbReference>
<dbReference type="GO" id="GO:0017124">
    <property type="term" value="F:SH3 domain binding"/>
    <property type="evidence" value="ECO:0007669"/>
    <property type="project" value="TreeGrafter"/>
</dbReference>
<evidence type="ECO:0000313" key="14">
    <source>
        <dbReference type="EMBL" id="KAG5853484.1"/>
    </source>
</evidence>
<feature type="compositionally biased region" description="Polar residues" evidence="12">
    <location>
        <begin position="317"/>
        <end position="334"/>
    </location>
</feature>
<evidence type="ECO:0000256" key="5">
    <source>
        <dbReference type="ARBA" id="ARBA00016930"/>
    </source>
</evidence>
<evidence type="ECO:0000256" key="8">
    <source>
        <dbReference type="ARBA" id="ARBA00022949"/>
    </source>
</evidence>
<feature type="region of interest" description="Disordered" evidence="12">
    <location>
        <begin position="87"/>
        <end position="201"/>
    </location>
</feature>
<dbReference type="AlphaFoldDB" id="A0A9D3S2Y6"/>
<evidence type="ECO:0000313" key="15">
    <source>
        <dbReference type="Proteomes" id="UP001044222"/>
    </source>
</evidence>
<feature type="compositionally biased region" description="Low complexity" evidence="12">
    <location>
        <begin position="393"/>
        <end position="406"/>
    </location>
</feature>
<feature type="compositionally biased region" description="Polar residues" evidence="12">
    <location>
        <begin position="164"/>
        <end position="179"/>
    </location>
</feature>
<feature type="region of interest" description="Disordered" evidence="12">
    <location>
        <begin position="495"/>
        <end position="537"/>
    </location>
</feature>
<name>A0A9D3S2Y6_ANGAN</name>
<comment type="subcellular location">
    <subcellularLocation>
        <location evidence="3">Cell projection</location>
        <location evidence="3">Invadopodium</location>
    </subcellularLocation>
    <subcellularLocation>
        <location evidence="2">Cell projection</location>
        <location evidence="2">Podosome</location>
    </subcellularLocation>
    <subcellularLocation>
        <location evidence="4">Cytoplasm</location>
    </subcellularLocation>
</comment>
<evidence type="ECO:0000256" key="6">
    <source>
        <dbReference type="ARBA" id="ARBA00022490"/>
    </source>
</evidence>
<evidence type="ECO:0000256" key="1">
    <source>
        <dbReference type="ARBA" id="ARBA00002089"/>
    </source>
</evidence>
<evidence type="ECO:0000256" key="10">
    <source>
        <dbReference type="ARBA" id="ARBA00023273"/>
    </source>
</evidence>
<dbReference type="InterPro" id="IPR001849">
    <property type="entry name" value="PH_domain"/>
</dbReference>
<keyword evidence="9 11" id="KW-0175">Coiled coil</keyword>
<dbReference type="GO" id="GO:0042995">
    <property type="term" value="C:cell projection"/>
    <property type="evidence" value="ECO:0007669"/>
    <property type="project" value="UniProtKB-SubCell"/>
</dbReference>
<comment type="caution">
    <text evidence="14">The sequence shown here is derived from an EMBL/GenBank/DDBJ whole genome shotgun (WGS) entry which is preliminary data.</text>
</comment>
<dbReference type="PANTHER" id="PTHR14338:SF1">
    <property type="entry name" value="ACTIN FILAMENT-ASSOCIATED PROTEIN 1-LIKE 1"/>
    <property type="match status" value="1"/>
</dbReference>
<feature type="compositionally biased region" description="Pro residues" evidence="12">
    <location>
        <begin position="378"/>
        <end position="389"/>
    </location>
</feature>
<proteinExistence type="predicted"/>
<gene>
    <name evidence="14" type="ORF">ANANG_G00073940</name>
</gene>
<feature type="coiled-coil region" evidence="11">
    <location>
        <begin position="542"/>
        <end position="626"/>
    </location>
</feature>
<keyword evidence="15" id="KW-1185">Reference proteome</keyword>
<keyword evidence="10" id="KW-0966">Cell projection</keyword>
<feature type="compositionally biased region" description="Low complexity" evidence="12">
    <location>
        <begin position="180"/>
        <end position="189"/>
    </location>
</feature>
<dbReference type="Pfam" id="PF00169">
    <property type="entry name" value="PH"/>
    <property type="match status" value="1"/>
</dbReference>
<keyword evidence="8" id="KW-0965">Cell junction</keyword>
<evidence type="ECO:0000256" key="3">
    <source>
        <dbReference type="ARBA" id="ARBA00004264"/>
    </source>
</evidence>
<evidence type="ECO:0000256" key="9">
    <source>
        <dbReference type="ARBA" id="ARBA00023054"/>
    </source>
</evidence>
<evidence type="ECO:0000256" key="12">
    <source>
        <dbReference type="SAM" id="MobiDB-lite"/>
    </source>
</evidence>
<comment type="function">
    <text evidence="1">May be involved in podosome and invadosome formation.</text>
</comment>
<dbReference type="Gene3D" id="2.30.29.30">
    <property type="entry name" value="Pleckstrin-homology domain (PH domain)/Phosphotyrosine-binding domain (PTB)"/>
    <property type="match status" value="1"/>
</dbReference>
<reference evidence="14" key="1">
    <citation type="submission" date="2021-01" db="EMBL/GenBank/DDBJ databases">
        <title>A chromosome-scale assembly of European eel, Anguilla anguilla.</title>
        <authorList>
            <person name="Henkel C."/>
            <person name="Jong-Raadsen S.A."/>
            <person name="Dufour S."/>
            <person name="Weltzien F.-A."/>
            <person name="Palstra A.P."/>
            <person name="Pelster B."/>
            <person name="Spaink H.P."/>
            <person name="Van Den Thillart G.E."/>
            <person name="Jansen H."/>
            <person name="Zahm M."/>
            <person name="Klopp C."/>
            <person name="Cedric C."/>
            <person name="Louis A."/>
            <person name="Berthelot C."/>
            <person name="Parey E."/>
            <person name="Roest Crollius H."/>
            <person name="Montfort J."/>
            <person name="Robinson-Rechavi M."/>
            <person name="Bucao C."/>
            <person name="Bouchez O."/>
            <person name="Gislard M."/>
            <person name="Lluch J."/>
            <person name="Milhes M."/>
            <person name="Lampietro C."/>
            <person name="Lopez Roques C."/>
            <person name="Donnadieu C."/>
            <person name="Braasch I."/>
            <person name="Desvignes T."/>
            <person name="Postlethwait J."/>
            <person name="Bobe J."/>
            <person name="Guiguen Y."/>
            <person name="Dirks R."/>
        </authorList>
    </citation>
    <scope>NUCLEOTIDE SEQUENCE</scope>
    <source>
        <strain evidence="14">Tag_6206</strain>
        <tissue evidence="14">Liver</tissue>
    </source>
</reference>
<keyword evidence="7" id="KW-0677">Repeat</keyword>
<feature type="compositionally biased region" description="Pro residues" evidence="12">
    <location>
        <begin position="101"/>
        <end position="123"/>
    </location>
</feature>
<accession>A0A9D3S2Y6</accession>
<feature type="domain" description="PH" evidence="13">
    <location>
        <begin position="219"/>
        <end position="315"/>
    </location>
</feature>
<protein>
    <recommendedName>
        <fullName evidence="5">Actin filament-associated protein 1-like 1</fullName>
    </recommendedName>
</protein>
<feature type="region of interest" description="Disordered" evidence="12">
    <location>
        <begin position="374"/>
        <end position="415"/>
    </location>
</feature>
<dbReference type="InterPro" id="IPR030113">
    <property type="entry name" value="AFAP"/>
</dbReference>
<evidence type="ECO:0000256" key="7">
    <source>
        <dbReference type="ARBA" id="ARBA00022737"/>
    </source>
</evidence>
<dbReference type="PROSITE" id="PS50003">
    <property type="entry name" value="PH_DOMAIN"/>
    <property type="match status" value="1"/>
</dbReference>